<dbReference type="OrthoDB" id="2431312at2759"/>
<organism evidence="1 2">
    <name type="scientific">Actinomortierella ambigua</name>
    <dbReference type="NCBI Taxonomy" id="1343610"/>
    <lineage>
        <taxon>Eukaryota</taxon>
        <taxon>Fungi</taxon>
        <taxon>Fungi incertae sedis</taxon>
        <taxon>Mucoromycota</taxon>
        <taxon>Mortierellomycotina</taxon>
        <taxon>Mortierellomycetes</taxon>
        <taxon>Mortierellales</taxon>
        <taxon>Mortierellaceae</taxon>
        <taxon>Actinomortierella</taxon>
    </lineage>
</organism>
<protein>
    <submittedName>
        <fullName evidence="1">Uncharacterized protein</fullName>
    </submittedName>
</protein>
<comment type="caution">
    <text evidence="1">The sequence shown here is derived from an EMBL/GenBank/DDBJ whole genome shotgun (WGS) entry which is preliminary data.</text>
</comment>
<dbReference type="AlphaFoldDB" id="A0A9P6QJ27"/>
<gene>
    <name evidence="1" type="ORF">DFQ27_004306</name>
</gene>
<accession>A0A9P6QJ27</accession>
<evidence type="ECO:0000313" key="2">
    <source>
        <dbReference type="Proteomes" id="UP000807716"/>
    </source>
</evidence>
<reference evidence="1" key="1">
    <citation type="journal article" date="2020" name="Fungal Divers.">
        <title>Resolving the Mortierellaceae phylogeny through synthesis of multi-gene phylogenetics and phylogenomics.</title>
        <authorList>
            <person name="Vandepol N."/>
            <person name="Liber J."/>
            <person name="Desiro A."/>
            <person name="Na H."/>
            <person name="Kennedy M."/>
            <person name="Barry K."/>
            <person name="Grigoriev I.V."/>
            <person name="Miller A.N."/>
            <person name="O'Donnell K."/>
            <person name="Stajich J.E."/>
            <person name="Bonito G."/>
        </authorList>
    </citation>
    <scope>NUCLEOTIDE SEQUENCE</scope>
    <source>
        <strain evidence="1">BC1065</strain>
    </source>
</reference>
<evidence type="ECO:0000313" key="1">
    <source>
        <dbReference type="EMBL" id="KAG0269244.1"/>
    </source>
</evidence>
<sequence length="145" mass="15957">MTTKLPNFPQACLANDNSKSSVYLIGVEAAKLGLIEAYYVNTANMTTLEPTYLGNHTSTNLCAIMIVQFGSYTSHASSIESNGTFRNSHYLQGLGFNSRRLFGLVGSMGSTNMFTAFTNQTNSVTHSRWTGLRLDFDDYTKSLAR</sequence>
<dbReference type="Proteomes" id="UP000807716">
    <property type="component" value="Unassembled WGS sequence"/>
</dbReference>
<dbReference type="EMBL" id="JAAAJB010000030">
    <property type="protein sequence ID" value="KAG0269244.1"/>
    <property type="molecule type" value="Genomic_DNA"/>
</dbReference>
<proteinExistence type="predicted"/>
<keyword evidence="2" id="KW-1185">Reference proteome</keyword>
<name>A0A9P6QJ27_9FUNG</name>